<dbReference type="InterPro" id="IPR001254">
    <property type="entry name" value="Trypsin_dom"/>
</dbReference>
<dbReference type="InterPro" id="IPR043504">
    <property type="entry name" value="Peptidase_S1_PA_chymotrypsin"/>
</dbReference>
<dbReference type="InterPro" id="IPR001314">
    <property type="entry name" value="Peptidase_S1A"/>
</dbReference>
<sequence>MFRYIIFFLTCFSQMNCESDRRVITTLKYSKFRVKPTIVNGKPAIKGQIPYLVSIKQPVHSFSPGRITWRNLCGGSIIDELRVLTAAHCFEGKGFYYAKHSEKLRVVAGTLRNEMTHSDHDIAIVFVDEAWKFLRNVDFVTPASKEKDYFGLCVSAGFGQPGHGPRNVVSQILLVAPINIIPQMLCSRLWEMNMRSFICSDSSFTDVAKGDSGGPLACKETSDPKEKPGKDLLVGIVSGKNFDKTTIYTRVSAYRGWIDNNDGNKLGIQLNFISIITTV</sequence>
<organism evidence="5 6">
    <name type="scientific">Leptidea sinapis</name>
    <dbReference type="NCBI Taxonomy" id="189913"/>
    <lineage>
        <taxon>Eukaryota</taxon>
        <taxon>Metazoa</taxon>
        <taxon>Ecdysozoa</taxon>
        <taxon>Arthropoda</taxon>
        <taxon>Hexapoda</taxon>
        <taxon>Insecta</taxon>
        <taxon>Pterygota</taxon>
        <taxon>Neoptera</taxon>
        <taxon>Endopterygota</taxon>
        <taxon>Lepidoptera</taxon>
        <taxon>Glossata</taxon>
        <taxon>Ditrysia</taxon>
        <taxon>Papilionoidea</taxon>
        <taxon>Pieridae</taxon>
        <taxon>Dismorphiinae</taxon>
        <taxon>Leptidea</taxon>
    </lineage>
</organism>
<gene>
    <name evidence="5" type="ORF">LSINAPIS_LOCUS10444</name>
</gene>
<dbReference type="PANTHER" id="PTHR24256">
    <property type="entry name" value="TRYPTASE-RELATED"/>
    <property type="match status" value="1"/>
</dbReference>
<feature type="non-terminal residue" evidence="5">
    <location>
        <position position="279"/>
    </location>
</feature>
<dbReference type="PRINTS" id="PR00722">
    <property type="entry name" value="CHYMOTRYPSIN"/>
</dbReference>
<name>A0A5E4QR59_9NEOP</name>
<keyword evidence="1" id="KW-1015">Disulfide bond</keyword>
<evidence type="ECO:0000256" key="1">
    <source>
        <dbReference type="ARBA" id="ARBA00023157"/>
    </source>
</evidence>
<evidence type="ECO:0000256" key="2">
    <source>
        <dbReference type="ARBA" id="ARBA00024195"/>
    </source>
</evidence>
<keyword evidence="3" id="KW-0720">Serine protease</keyword>
<dbReference type="AlphaFoldDB" id="A0A5E4QR59"/>
<dbReference type="InterPro" id="IPR051487">
    <property type="entry name" value="Ser/Thr_Proteases_Immune/Dev"/>
</dbReference>
<evidence type="ECO:0000313" key="5">
    <source>
        <dbReference type="EMBL" id="VVC99598.1"/>
    </source>
</evidence>
<dbReference type="GO" id="GO:0006508">
    <property type="term" value="P:proteolysis"/>
    <property type="evidence" value="ECO:0007669"/>
    <property type="project" value="UniProtKB-KW"/>
</dbReference>
<evidence type="ECO:0000313" key="6">
    <source>
        <dbReference type="Proteomes" id="UP000324832"/>
    </source>
</evidence>
<reference evidence="5 6" key="1">
    <citation type="submission" date="2017-07" db="EMBL/GenBank/DDBJ databases">
        <authorList>
            <person name="Talla V."/>
            <person name="Backstrom N."/>
        </authorList>
    </citation>
    <scope>NUCLEOTIDE SEQUENCE [LARGE SCALE GENOMIC DNA]</scope>
</reference>
<evidence type="ECO:0000259" key="4">
    <source>
        <dbReference type="PROSITE" id="PS50240"/>
    </source>
</evidence>
<dbReference type="InterPro" id="IPR009003">
    <property type="entry name" value="Peptidase_S1_PA"/>
</dbReference>
<dbReference type="PROSITE" id="PS50240">
    <property type="entry name" value="TRYPSIN_DOM"/>
    <property type="match status" value="1"/>
</dbReference>
<dbReference type="CDD" id="cd00190">
    <property type="entry name" value="Tryp_SPc"/>
    <property type="match status" value="1"/>
</dbReference>
<keyword evidence="6" id="KW-1185">Reference proteome</keyword>
<protein>
    <recommendedName>
        <fullName evidence="4">Peptidase S1 domain-containing protein</fullName>
    </recommendedName>
</protein>
<accession>A0A5E4QR59</accession>
<dbReference type="InterPro" id="IPR018114">
    <property type="entry name" value="TRYPSIN_HIS"/>
</dbReference>
<keyword evidence="3" id="KW-0645">Protease</keyword>
<keyword evidence="3" id="KW-0378">Hydrolase</keyword>
<comment type="similarity">
    <text evidence="2">Belongs to the peptidase S1 family. CLIP subfamily.</text>
</comment>
<evidence type="ECO:0000256" key="3">
    <source>
        <dbReference type="RuleBase" id="RU363034"/>
    </source>
</evidence>
<dbReference type="InterPro" id="IPR033116">
    <property type="entry name" value="TRYPSIN_SER"/>
</dbReference>
<dbReference type="PROSITE" id="PS00135">
    <property type="entry name" value="TRYPSIN_SER"/>
    <property type="match status" value="1"/>
</dbReference>
<dbReference type="GO" id="GO:0004252">
    <property type="term" value="F:serine-type endopeptidase activity"/>
    <property type="evidence" value="ECO:0007669"/>
    <property type="project" value="InterPro"/>
</dbReference>
<dbReference type="Pfam" id="PF00089">
    <property type="entry name" value="Trypsin"/>
    <property type="match status" value="1"/>
</dbReference>
<feature type="domain" description="Peptidase S1" evidence="4">
    <location>
        <begin position="38"/>
        <end position="263"/>
    </location>
</feature>
<proteinExistence type="inferred from homology"/>
<dbReference type="SMART" id="SM00020">
    <property type="entry name" value="Tryp_SPc"/>
    <property type="match status" value="1"/>
</dbReference>
<dbReference type="Proteomes" id="UP000324832">
    <property type="component" value="Unassembled WGS sequence"/>
</dbReference>
<dbReference type="PROSITE" id="PS00134">
    <property type="entry name" value="TRYPSIN_HIS"/>
    <property type="match status" value="1"/>
</dbReference>
<dbReference type="EMBL" id="FZQP02004222">
    <property type="protein sequence ID" value="VVC99598.1"/>
    <property type="molecule type" value="Genomic_DNA"/>
</dbReference>
<dbReference type="SUPFAM" id="SSF50494">
    <property type="entry name" value="Trypsin-like serine proteases"/>
    <property type="match status" value="1"/>
</dbReference>
<dbReference type="Gene3D" id="2.40.10.10">
    <property type="entry name" value="Trypsin-like serine proteases"/>
    <property type="match status" value="2"/>
</dbReference>